<dbReference type="GO" id="GO:0003677">
    <property type="term" value="F:DNA binding"/>
    <property type="evidence" value="ECO:0007669"/>
    <property type="project" value="InterPro"/>
</dbReference>
<evidence type="ECO:0000313" key="3">
    <source>
        <dbReference type="Proteomes" id="UP000036873"/>
    </source>
</evidence>
<dbReference type="Pfam" id="PF04397">
    <property type="entry name" value="LytTR"/>
    <property type="match status" value="1"/>
</dbReference>
<dbReference type="InterPro" id="IPR046947">
    <property type="entry name" value="LytR-like"/>
</dbReference>
<dbReference type="OrthoDB" id="9808614at2"/>
<name>A0A0L6U627_9FIRM</name>
<accession>A0A0L6U627</accession>
<dbReference type="RefSeq" id="WP_050738697.1">
    <property type="nucleotide sequence ID" value="NZ_LGYO01000006.1"/>
</dbReference>
<proteinExistence type="predicted"/>
<sequence length="144" mass="16808">MKLLIEQSLNCNETEIKITCGLMDDRLKRLIEEIRLYSFSIAAKKDGTTINVPLEEIYYFDSTDNQTFLYMDNQVYPCNKKLYELEVHLADTTFMRISKNCILNTSVVGSVRTQFSGRLEATLKNGEKLLVSKHYLKDFRDKFE</sequence>
<dbReference type="Gene3D" id="2.40.50.1020">
    <property type="entry name" value="LytTr DNA-binding domain"/>
    <property type="match status" value="1"/>
</dbReference>
<evidence type="ECO:0000313" key="2">
    <source>
        <dbReference type="EMBL" id="KNZ43250.1"/>
    </source>
</evidence>
<dbReference type="SMART" id="SM00850">
    <property type="entry name" value="LytTR"/>
    <property type="match status" value="1"/>
</dbReference>
<dbReference type="GO" id="GO:0016301">
    <property type="term" value="F:kinase activity"/>
    <property type="evidence" value="ECO:0007669"/>
    <property type="project" value="UniProtKB-KW"/>
</dbReference>
<gene>
    <name evidence="2" type="ORF">AKG39_02065</name>
</gene>
<dbReference type="PROSITE" id="PS50930">
    <property type="entry name" value="HTH_LYTTR"/>
    <property type="match status" value="1"/>
</dbReference>
<comment type="caution">
    <text evidence="2">The sequence shown here is derived from an EMBL/GenBank/DDBJ whole genome shotgun (WGS) entry which is preliminary data.</text>
</comment>
<dbReference type="PANTHER" id="PTHR37299">
    <property type="entry name" value="TRANSCRIPTIONAL REGULATOR-RELATED"/>
    <property type="match status" value="1"/>
</dbReference>
<dbReference type="EMBL" id="LGYO01000006">
    <property type="protein sequence ID" value="KNZ43250.1"/>
    <property type="molecule type" value="Genomic_DNA"/>
</dbReference>
<protein>
    <submittedName>
        <fullName evidence="2">Histidine kinase</fullName>
    </submittedName>
</protein>
<dbReference type="PANTHER" id="PTHR37299:SF4">
    <property type="entry name" value="TRANSCRIPTIONAL REGULATOR"/>
    <property type="match status" value="1"/>
</dbReference>
<evidence type="ECO:0000259" key="1">
    <source>
        <dbReference type="PROSITE" id="PS50930"/>
    </source>
</evidence>
<dbReference type="STRING" id="52689.AKG39_02065"/>
<dbReference type="GO" id="GO:0000156">
    <property type="term" value="F:phosphorelay response regulator activity"/>
    <property type="evidence" value="ECO:0007669"/>
    <property type="project" value="InterPro"/>
</dbReference>
<keyword evidence="3" id="KW-1185">Reference proteome</keyword>
<reference evidence="3" key="1">
    <citation type="submission" date="2015-07" db="EMBL/GenBank/DDBJ databases">
        <title>Draft genome sequence of Acetobacterium bakii DSM 8293, a potential psychrophilic chemical producer through syngas fermentation.</title>
        <authorList>
            <person name="Song Y."/>
            <person name="Hwang S."/>
            <person name="Cho B.-K."/>
        </authorList>
    </citation>
    <scope>NUCLEOTIDE SEQUENCE [LARGE SCALE GENOMIC DNA]</scope>
    <source>
        <strain evidence="3">DSM 8239</strain>
    </source>
</reference>
<dbReference type="InterPro" id="IPR007492">
    <property type="entry name" value="LytTR_DNA-bd_dom"/>
</dbReference>
<organism evidence="2 3">
    <name type="scientific">Acetobacterium bakii</name>
    <dbReference type="NCBI Taxonomy" id="52689"/>
    <lineage>
        <taxon>Bacteria</taxon>
        <taxon>Bacillati</taxon>
        <taxon>Bacillota</taxon>
        <taxon>Clostridia</taxon>
        <taxon>Eubacteriales</taxon>
        <taxon>Eubacteriaceae</taxon>
        <taxon>Acetobacterium</taxon>
    </lineage>
</organism>
<dbReference type="Proteomes" id="UP000036873">
    <property type="component" value="Unassembled WGS sequence"/>
</dbReference>
<feature type="domain" description="HTH LytTR-type" evidence="1">
    <location>
        <begin position="41"/>
        <end position="144"/>
    </location>
</feature>
<keyword evidence="2" id="KW-0808">Transferase</keyword>
<keyword evidence="2" id="KW-0418">Kinase</keyword>
<dbReference type="AlphaFoldDB" id="A0A0L6U627"/>